<proteinExistence type="predicted"/>
<keyword evidence="2" id="KW-1133">Transmembrane helix</keyword>
<feature type="region of interest" description="Disordered" evidence="1">
    <location>
        <begin position="250"/>
        <end position="269"/>
    </location>
</feature>
<keyword evidence="2" id="KW-0812">Transmembrane</keyword>
<reference evidence="4 5" key="2">
    <citation type="submission" date="2019-04" db="EMBL/GenBank/DDBJ databases">
        <authorList>
            <person name="Yang S."/>
            <person name="Wei W."/>
        </authorList>
    </citation>
    <scope>NUCLEOTIDE SEQUENCE [LARGE SCALE GENOMIC DNA]</scope>
    <source>
        <strain evidence="5">ZP60</strain>
    </source>
</reference>
<dbReference type="Gene3D" id="3.40.50.620">
    <property type="entry name" value="HUPs"/>
    <property type="match status" value="1"/>
</dbReference>
<dbReference type="InterPro" id="IPR058581">
    <property type="entry name" value="TM_HPP"/>
</dbReference>
<evidence type="ECO:0000256" key="1">
    <source>
        <dbReference type="SAM" id="MobiDB-lite"/>
    </source>
</evidence>
<feature type="domain" description="HPP transmembrane region" evidence="3">
    <location>
        <begin position="39"/>
        <end position="184"/>
    </location>
</feature>
<evidence type="ECO:0000259" key="3">
    <source>
        <dbReference type="Pfam" id="PF04982"/>
    </source>
</evidence>
<feature type="transmembrane region" description="Helical" evidence="2">
    <location>
        <begin position="37"/>
        <end position="56"/>
    </location>
</feature>
<dbReference type="GeneID" id="42179423"/>
<dbReference type="OMA" id="HAMIDFA"/>
<dbReference type="RefSeq" id="WP_015762488.1">
    <property type="nucleotide sequence ID" value="NZ_CP039375.1"/>
</dbReference>
<evidence type="ECO:0000313" key="5">
    <source>
        <dbReference type="Proteomes" id="UP000297053"/>
    </source>
</evidence>
<dbReference type="EMBL" id="CP039375">
    <property type="protein sequence ID" value="QCD66099.1"/>
    <property type="molecule type" value="Genomic_DNA"/>
</dbReference>
<dbReference type="Proteomes" id="UP000297053">
    <property type="component" value="Chromosome"/>
</dbReference>
<gene>
    <name evidence="4" type="ORF">E5139_10765</name>
</gene>
<name>A0A4D6KH39_9EURY</name>
<organism evidence="4 5">
    <name type="scientific">Halomicrobium mukohataei</name>
    <dbReference type="NCBI Taxonomy" id="57705"/>
    <lineage>
        <taxon>Archaea</taxon>
        <taxon>Methanobacteriati</taxon>
        <taxon>Methanobacteriota</taxon>
        <taxon>Stenosarchaea group</taxon>
        <taxon>Halobacteria</taxon>
        <taxon>Halobacteriales</taxon>
        <taxon>Haloarculaceae</taxon>
        <taxon>Halomicrobium</taxon>
    </lineage>
</organism>
<feature type="transmembrane region" description="Helical" evidence="2">
    <location>
        <begin position="92"/>
        <end position="110"/>
    </location>
</feature>
<evidence type="ECO:0000313" key="4">
    <source>
        <dbReference type="EMBL" id="QCD66099.1"/>
    </source>
</evidence>
<sequence length="487" mass="52070">MRDRLGRAIRTTVERVRQLQRRERHAFRAWLERTSTIVHLSVLVFVPLSIGLVTYLSNTLDALSFLLFPPLASGAYTLFANPEGEYANPAQFVGGLTIGAGCGWVGLAVSNRVVGAAAALEVTAVSAALAVLLVGAATWSIGLEEPAAYSTALLGLLVPSGQQPAFLGSVFVASLLVASVFVVWRREFYEQRATVLYQSVKGDDHVLVPMYGERADATAMLGGEIASAHDAGKVVLLDVVDDERLARAERDLLDEPETGDRAGAGSNSEAGLWDDIDRSAVADTVGRLETRAHRIETAAGVPCEVVVAVESGSLGRTILATATETNCDLVATPYAKHRGRLAPFVHELFRSDVDVLVHRSADGTTQWERALVPVRRASDVAHSMIDFAIRLTGATGEVAVCTCIGPSANRRRAESMLSNLANPFAAPIETRVARQEIVPFLRGTAPAYDLVLIGASRDRSAASRFVAPPTFESIAEMDTDVAIVDRG</sequence>
<evidence type="ECO:0000256" key="2">
    <source>
        <dbReference type="SAM" id="Phobius"/>
    </source>
</evidence>
<feature type="transmembrane region" description="Helical" evidence="2">
    <location>
        <begin position="163"/>
        <end position="184"/>
    </location>
</feature>
<protein>
    <submittedName>
        <fullName evidence="4">HPP family protein</fullName>
    </submittedName>
</protein>
<dbReference type="Pfam" id="PF04982">
    <property type="entry name" value="TM_HPP"/>
    <property type="match status" value="1"/>
</dbReference>
<accession>A0A4D6KH39</accession>
<dbReference type="AlphaFoldDB" id="A0A4D6KH39"/>
<dbReference type="KEGG" id="halz:E5139_10765"/>
<keyword evidence="2" id="KW-0472">Membrane</keyword>
<dbReference type="InterPro" id="IPR014729">
    <property type="entry name" value="Rossmann-like_a/b/a_fold"/>
</dbReference>
<feature type="transmembrane region" description="Helical" evidence="2">
    <location>
        <begin position="122"/>
        <end position="143"/>
    </location>
</feature>
<reference evidence="4 5" key="1">
    <citation type="submission" date="2019-04" db="EMBL/GenBank/DDBJ databases">
        <title>Complete genome sequence of Arthrobacter sp. ZXY-2 associated with effective atrazine degradation and salt adaptation.</title>
        <authorList>
            <person name="Zhao X."/>
        </authorList>
    </citation>
    <scope>NUCLEOTIDE SEQUENCE [LARGE SCALE GENOMIC DNA]</scope>
    <source>
        <strain evidence="5">ZP60</strain>
    </source>
</reference>